<reference evidence="1" key="1">
    <citation type="submission" date="2014-11" db="EMBL/GenBank/DDBJ databases">
        <authorList>
            <person name="Amaro Gonzalez C."/>
        </authorList>
    </citation>
    <scope>NUCLEOTIDE SEQUENCE</scope>
</reference>
<dbReference type="AlphaFoldDB" id="A0A0E9V281"/>
<name>A0A0E9V281_ANGAN</name>
<evidence type="ECO:0000313" key="1">
    <source>
        <dbReference type="EMBL" id="JAH71343.1"/>
    </source>
</evidence>
<dbReference type="EMBL" id="GBXM01037234">
    <property type="protein sequence ID" value="JAH71343.1"/>
    <property type="molecule type" value="Transcribed_RNA"/>
</dbReference>
<sequence>MVLVQSCPGMGPKISSEHAPFPFAPFPMRTWN</sequence>
<protein>
    <submittedName>
        <fullName evidence="1">Uncharacterized protein</fullName>
    </submittedName>
</protein>
<proteinExistence type="predicted"/>
<reference evidence="1" key="2">
    <citation type="journal article" date="2015" name="Fish Shellfish Immunol.">
        <title>Early steps in the European eel (Anguilla anguilla)-Vibrio vulnificus interaction in the gills: Role of the RtxA13 toxin.</title>
        <authorList>
            <person name="Callol A."/>
            <person name="Pajuelo D."/>
            <person name="Ebbesson L."/>
            <person name="Teles M."/>
            <person name="MacKenzie S."/>
            <person name="Amaro C."/>
        </authorList>
    </citation>
    <scope>NUCLEOTIDE SEQUENCE</scope>
</reference>
<organism evidence="1">
    <name type="scientific">Anguilla anguilla</name>
    <name type="common">European freshwater eel</name>
    <name type="synonym">Muraena anguilla</name>
    <dbReference type="NCBI Taxonomy" id="7936"/>
    <lineage>
        <taxon>Eukaryota</taxon>
        <taxon>Metazoa</taxon>
        <taxon>Chordata</taxon>
        <taxon>Craniata</taxon>
        <taxon>Vertebrata</taxon>
        <taxon>Euteleostomi</taxon>
        <taxon>Actinopterygii</taxon>
        <taxon>Neopterygii</taxon>
        <taxon>Teleostei</taxon>
        <taxon>Anguilliformes</taxon>
        <taxon>Anguillidae</taxon>
        <taxon>Anguilla</taxon>
    </lineage>
</organism>
<accession>A0A0E9V281</accession>